<dbReference type="AlphaFoldDB" id="A0A8J2ZYY4"/>
<evidence type="ECO:0000313" key="5">
    <source>
        <dbReference type="EMBL" id="GGH85823.1"/>
    </source>
</evidence>
<dbReference type="EMBL" id="BMFV01000028">
    <property type="protein sequence ID" value="GGH85823.1"/>
    <property type="molecule type" value="Genomic_DNA"/>
</dbReference>
<keyword evidence="6" id="KW-1185">Reference proteome</keyword>
<dbReference type="SUPFAM" id="SSF55890">
    <property type="entry name" value="Sporulation response regulatory protein Spo0B"/>
    <property type="match status" value="1"/>
</dbReference>
<evidence type="ECO:0000256" key="3">
    <source>
        <dbReference type="ARBA" id="ARBA00022777"/>
    </source>
</evidence>
<dbReference type="Proteomes" id="UP000656813">
    <property type="component" value="Unassembled WGS sequence"/>
</dbReference>
<dbReference type="InterPro" id="IPR016120">
    <property type="entry name" value="Sig_transdc_His_kin_SpoOB"/>
</dbReference>
<dbReference type="GO" id="GO:0000155">
    <property type="term" value="F:phosphorelay sensor kinase activity"/>
    <property type="evidence" value="ECO:0007669"/>
    <property type="project" value="InterPro"/>
</dbReference>
<dbReference type="Gene3D" id="1.10.287.130">
    <property type="match status" value="1"/>
</dbReference>
<dbReference type="InterPro" id="IPR037100">
    <property type="entry name" value="Spo0B_C_sf"/>
</dbReference>
<organism evidence="5 6">
    <name type="scientific">Pullulanibacillus pueri</name>
    <dbReference type="NCBI Taxonomy" id="1437324"/>
    <lineage>
        <taxon>Bacteria</taxon>
        <taxon>Bacillati</taxon>
        <taxon>Bacillota</taxon>
        <taxon>Bacilli</taxon>
        <taxon>Bacillales</taxon>
        <taxon>Sporolactobacillaceae</taxon>
        <taxon>Pullulanibacillus</taxon>
    </lineage>
</organism>
<keyword evidence="3" id="KW-0418">Kinase</keyword>
<gene>
    <name evidence="5" type="primary">spo0B</name>
    <name evidence="5" type="ORF">GCM10007096_32110</name>
</gene>
<sequence>MGDAQHTVDLLRAIRHDWLNDLQLIKANLDLMRVDRASEIIASVIVKAKNEALLSNVAGPKLAAFLLTYNLDKPAVSLDVEVTGHPFHLVSYDDKLYAFFKETLDYFNRSVEHHVENTITLRIDQEEDRMKMTLDFVGMIKDVEQAKAFFLRQRSNHSLDFDTEYVHSEEVVLTFSIHR</sequence>
<evidence type="ECO:0000313" key="6">
    <source>
        <dbReference type="Proteomes" id="UP000656813"/>
    </source>
</evidence>
<reference evidence="5" key="1">
    <citation type="journal article" date="2014" name="Int. J. Syst. Evol. Microbiol.">
        <title>Complete genome sequence of Corynebacterium casei LMG S-19264T (=DSM 44701T), isolated from a smear-ripened cheese.</title>
        <authorList>
            <consortium name="US DOE Joint Genome Institute (JGI-PGF)"/>
            <person name="Walter F."/>
            <person name="Albersmeier A."/>
            <person name="Kalinowski J."/>
            <person name="Ruckert C."/>
        </authorList>
    </citation>
    <scope>NUCLEOTIDE SEQUENCE</scope>
    <source>
        <strain evidence="5">CGMCC 1.12777</strain>
    </source>
</reference>
<dbReference type="InterPro" id="IPR016122">
    <property type="entry name" value="SpoOB_C"/>
</dbReference>
<reference evidence="5" key="2">
    <citation type="submission" date="2020-09" db="EMBL/GenBank/DDBJ databases">
        <authorList>
            <person name="Sun Q."/>
            <person name="Zhou Y."/>
        </authorList>
    </citation>
    <scope>NUCLEOTIDE SEQUENCE</scope>
    <source>
        <strain evidence="5">CGMCC 1.12777</strain>
    </source>
</reference>
<name>A0A8J2ZYY4_9BACL</name>
<comment type="caution">
    <text evidence="5">The sequence shown here is derived from an EMBL/GenBank/DDBJ whole genome shotgun (WGS) entry which is preliminary data.</text>
</comment>
<accession>A0A8J2ZYY4</accession>
<evidence type="ECO:0000259" key="4">
    <source>
        <dbReference type="SMART" id="SM01317"/>
    </source>
</evidence>
<keyword evidence="2" id="KW-0808">Transferase</keyword>
<protein>
    <submittedName>
        <fullName evidence="5">Sporulation initiation phosphotransferase B</fullName>
    </submittedName>
</protein>
<keyword evidence="1" id="KW-0597">Phosphoprotein</keyword>
<feature type="domain" description="Sporulation initiation phosphotransferase B C-terminal" evidence="4">
    <location>
        <begin position="59"/>
        <end position="173"/>
    </location>
</feature>
<evidence type="ECO:0000256" key="2">
    <source>
        <dbReference type="ARBA" id="ARBA00022679"/>
    </source>
</evidence>
<dbReference type="Pfam" id="PF14682">
    <property type="entry name" value="SPOB_ab"/>
    <property type="match status" value="1"/>
</dbReference>
<dbReference type="Pfam" id="PF14689">
    <property type="entry name" value="SPOB_a"/>
    <property type="match status" value="1"/>
</dbReference>
<dbReference type="RefSeq" id="WP_188498398.1">
    <property type="nucleotide sequence ID" value="NZ_BMFV01000028.1"/>
</dbReference>
<evidence type="ECO:0000256" key="1">
    <source>
        <dbReference type="ARBA" id="ARBA00022553"/>
    </source>
</evidence>
<dbReference type="InterPro" id="IPR039506">
    <property type="entry name" value="SPOB_a"/>
</dbReference>
<dbReference type="SMART" id="SM01317">
    <property type="entry name" value="SPOB_ab"/>
    <property type="match status" value="1"/>
</dbReference>
<dbReference type="Gene3D" id="3.30.565.30">
    <property type="entry name" value="Sporulation initiation phosphotransferase B (SpoOB), C-terminal domain"/>
    <property type="match status" value="1"/>
</dbReference>
<proteinExistence type="predicted"/>